<dbReference type="OrthoDB" id="10325938at2759"/>
<keyword evidence="3" id="KW-1185">Reference proteome</keyword>
<dbReference type="AlphaFoldDB" id="A0A8B6C5S2"/>
<protein>
    <submittedName>
        <fullName evidence="2">Uncharacterized protein</fullName>
    </submittedName>
</protein>
<feature type="signal peptide" evidence="1">
    <location>
        <begin position="1"/>
        <end position="18"/>
    </location>
</feature>
<name>A0A8B6C5S2_MYTGA</name>
<dbReference type="Proteomes" id="UP000596742">
    <property type="component" value="Unassembled WGS sequence"/>
</dbReference>
<keyword evidence="1" id="KW-0732">Signal</keyword>
<gene>
    <name evidence="2" type="ORF">MGAL_10B044702</name>
</gene>
<dbReference type="EMBL" id="UYJE01001183">
    <property type="protein sequence ID" value="VDH99841.1"/>
    <property type="molecule type" value="Genomic_DNA"/>
</dbReference>
<reference evidence="2" key="1">
    <citation type="submission" date="2018-11" db="EMBL/GenBank/DDBJ databases">
        <authorList>
            <person name="Alioto T."/>
            <person name="Alioto T."/>
        </authorList>
    </citation>
    <scope>NUCLEOTIDE SEQUENCE</scope>
</reference>
<comment type="caution">
    <text evidence="2">The sequence shown here is derived from an EMBL/GenBank/DDBJ whole genome shotgun (WGS) entry which is preliminary data.</text>
</comment>
<organism evidence="2 3">
    <name type="scientific">Mytilus galloprovincialis</name>
    <name type="common">Mediterranean mussel</name>
    <dbReference type="NCBI Taxonomy" id="29158"/>
    <lineage>
        <taxon>Eukaryota</taxon>
        <taxon>Metazoa</taxon>
        <taxon>Spiralia</taxon>
        <taxon>Lophotrochozoa</taxon>
        <taxon>Mollusca</taxon>
        <taxon>Bivalvia</taxon>
        <taxon>Autobranchia</taxon>
        <taxon>Pteriomorphia</taxon>
        <taxon>Mytilida</taxon>
        <taxon>Mytiloidea</taxon>
        <taxon>Mytilidae</taxon>
        <taxon>Mytilinae</taxon>
        <taxon>Mytilus</taxon>
    </lineage>
</organism>
<evidence type="ECO:0000256" key="1">
    <source>
        <dbReference type="SAM" id="SignalP"/>
    </source>
</evidence>
<evidence type="ECO:0000313" key="2">
    <source>
        <dbReference type="EMBL" id="VDH99841.1"/>
    </source>
</evidence>
<evidence type="ECO:0000313" key="3">
    <source>
        <dbReference type="Proteomes" id="UP000596742"/>
    </source>
</evidence>
<proteinExistence type="predicted"/>
<feature type="chain" id="PRO_5032981159" evidence="1">
    <location>
        <begin position="19"/>
        <end position="138"/>
    </location>
</feature>
<accession>A0A8B6C5S2</accession>
<sequence length="138" mass="15517">MEGIKLYVAILCLIACDAYDKDVYTDGYKVDKKYPDSYDKPAVYTSEEKYDDKTEYPEGYKASKIIKDSSAKKVYSPVNKSGTKYTTSKGCGPFNCYYAFDCGFAPQLCTANCLKHKGCKKGNCVDNSWCCCDECLDY</sequence>